<dbReference type="EMBL" id="CGIG01000001">
    <property type="protein sequence ID" value="CPR17775.1"/>
    <property type="molecule type" value="Genomic_DNA"/>
</dbReference>
<dbReference type="OrthoDB" id="6194196at2"/>
<feature type="domain" description="Anti sigma-E protein RseA C-terminal" evidence="9">
    <location>
        <begin position="136"/>
        <end position="189"/>
    </location>
</feature>
<reference evidence="12" key="2">
    <citation type="submission" date="2015-01" db="EMBL/GenBank/DDBJ databases">
        <authorList>
            <person name="Paterson Steve"/>
        </authorList>
    </citation>
    <scope>NUCLEOTIDE SEQUENCE [LARGE SCALE GENOMIC DNA]</scope>
    <source>
        <strain evidence="12">OBR1</strain>
    </source>
</reference>
<evidence type="ECO:0000259" key="8">
    <source>
        <dbReference type="Pfam" id="PF03872"/>
    </source>
</evidence>
<dbReference type="SUPFAM" id="SSF89069">
    <property type="entry name" value="N-terminal, cytoplasmic domain of anti-sigmaE factor RseA"/>
    <property type="match status" value="1"/>
</dbReference>
<sequence length="217" mass="23876">MQKEKLSALMDGEAVDSELLNSLSHDDKLQQSWQSYHLIRDTLRGDIGEGEHVIHLDIASRVAAAIEKEPVRLVPQAQPESQPHPERWSQMPFWHKIRPWASQLTQVGVAACVSLAVIVGVQNYNHTGASDGMSESAAFSTLPAMGTASPVSFGVPSESVASHGGQQKFDTQRNRLNAILQDYELQRRLHADQLQHNDDQQAAIQVPGTQSLGTQSR</sequence>
<comment type="subunit">
    <text evidence="7">Interacts 1:1 with ECF RNA polymerase sigma-E (RpoE); this inhibits the interaction of sigma-E with the RNA polymerase catalytic core and leads to a decreased expression of sigma-E-regulated genes. Interacts with RseB.</text>
</comment>
<comment type="function">
    <text evidence="7">An anti-sigma factor for extracytoplasmic function (ECF) sigma factor sigma-E (RpoE). ECF sigma factors are held in an inactive form by an anti-sigma factor until released by regulated intramembrane proteolysis (RIP). RIP occurs when an extracytoplasmic signal triggers a concerted proteolytic cascade to transmit information and elicit cellular responses. The membrane-spanning regulatory substrate protein is first cut periplasmically (site-1 protease, S1P, DegS), then within the membrane itself (site-2 protease, S2P, RseP), while cytoplasmic proteases finish degrading the anti-sigma factor, liberating sigma-E.</text>
</comment>
<protein>
    <recommendedName>
        <fullName evidence="7">Anti-sigma-E factor RseA</fullName>
    </recommendedName>
    <alternativeName>
        <fullName evidence="7">Regulator of SigE</fullName>
    </alternativeName>
    <alternativeName>
        <fullName evidence="7">Sigma-E anti-sigma factor RseA</fullName>
    </alternativeName>
    <alternativeName>
        <fullName evidence="7">Sigma-E factor negative regulatory protein</fullName>
    </alternativeName>
</protein>
<evidence type="ECO:0000256" key="1">
    <source>
        <dbReference type="ARBA" id="ARBA00004162"/>
    </source>
</evidence>
<dbReference type="Gene3D" id="1.20.5.3960">
    <property type="match status" value="1"/>
</dbReference>
<dbReference type="NCBIfam" id="NF008116">
    <property type="entry name" value="PRK10863.1"/>
    <property type="match status" value="1"/>
</dbReference>
<gene>
    <name evidence="11" type="ORF">BIY26_13485</name>
    <name evidence="10" type="ORF">BN1221_02843</name>
</gene>
<evidence type="ECO:0000313" key="12">
    <source>
        <dbReference type="Proteomes" id="UP000044377"/>
    </source>
</evidence>
<comment type="similarity">
    <text evidence="2 7">Belongs to the RseA family.</text>
</comment>
<feature type="domain" description="Anti sigma-E protein RseA N-terminal" evidence="8">
    <location>
        <begin position="1"/>
        <end position="89"/>
    </location>
</feature>
<keyword evidence="4" id="KW-0812">Transmembrane</keyword>
<dbReference type="STRING" id="1109412.BN1221_02843"/>
<evidence type="ECO:0000256" key="4">
    <source>
        <dbReference type="ARBA" id="ARBA00022692"/>
    </source>
</evidence>
<dbReference type="GeneID" id="70905515"/>
<dbReference type="InterPro" id="IPR036147">
    <property type="entry name" value="Anti-sigma_E_RseA_N_sf"/>
</dbReference>
<dbReference type="Pfam" id="PF03873">
    <property type="entry name" value="RseA_C"/>
    <property type="match status" value="1"/>
</dbReference>
<keyword evidence="3 7" id="KW-1003">Cell membrane</keyword>
<reference evidence="11 13" key="3">
    <citation type="submission" date="2016-09" db="EMBL/GenBank/DDBJ databases">
        <authorList>
            <person name="Doonan J."/>
            <person name="Pachebat J.A."/>
            <person name="Golyshin P.N."/>
            <person name="Denman S."/>
            <person name="Mcdonald J.E."/>
        </authorList>
    </citation>
    <scope>NUCLEOTIDE SEQUENCE [LARGE SCALE GENOMIC DNA]</scope>
    <source>
        <strain evidence="11 13">FRB141</strain>
    </source>
</reference>
<comment type="subcellular location">
    <subcellularLocation>
        <location evidence="7">Cell inner membrane</location>
    </subcellularLocation>
    <subcellularLocation>
        <location evidence="1">Cell membrane</location>
        <topology evidence="1">Single-pass membrane protein</topology>
    </subcellularLocation>
</comment>
<keyword evidence="7" id="KW-0997">Cell inner membrane</keyword>
<dbReference type="Pfam" id="PF03872">
    <property type="entry name" value="RseA_N"/>
    <property type="match status" value="1"/>
</dbReference>
<dbReference type="PANTHER" id="PTHR38104">
    <property type="match status" value="1"/>
</dbReference>
<dbReference type="Proteomes" id="UP000285972">
    <property type="component" value="Unassembled WGS sequence"/>
</dbReference>
<dbReference type="InterPro" id="IPR026279">
    <property type="entry name" value="RseA"/>
</dbReference>
<dbReference type="PANTHER" id="PTHR38104:SF1">
    <property type="entry name" value="ANTI-SIGMA-E FACTOR RSEA"/>
    <property type="match status" value="1"/>
</dbReference>
<accession>A0A0G4JWR3</accession>
<dbReference type="GO" id="GO:0005886">
    <property type="term" value="C:plasma membrane"/>
    <property type="evidence" value="ECO:0007669"/>
    <property type="project" value="UniProtKB-SubCell"/>
</dbReference>
<organism evidence="10 12">
    <name type="scientific">Brenneria goodwinii</name>
    <dbReference type="NCBI Taxonomy" id="1109412"/>
    <lineage>
        <taxon>Bacteria</taxon>
        <taxon>Pseudomonadati</taxon>
        <taxon>Pseudomonadota</taxon>
        <taxon>Gammaproteobacteria</taxon>
        <taxon>Enterobacterales</taxon>
        <taxon>Pectobacteriaceae</taxon>
        <taxon>Brenneria</taxon>
    </lineage>
</organism>
<dbReference type="EMBL" id="MJLX01000035">
    <property type="protein sequence ID" value="RLM22247.1"/>
    <property type="molecule type" value="Genomic_DNA"/>
</dbReference>
<dbReference type="InterPro" id="IPR052383">
    <property type="entry name" value="Anti-sigma-E_RseA-like"/>
</dbReference>
<dbReference type="CDD" id="cd16328">
    <property type="entry name" value="RseA_N"/>
    <property type="match status" value="1"/>
</dbReference>
<keyword evidence="5" id="KW-1133">Transmembrane helix</keyword>
<dbReference type="RefSeq" id="WP_048637827.1">
    <property type="nucleotide sequence ID" value="NZ_CGIG01000001.1"/>
</dbReference>
<keyword evidence="6 7" id="KW-0472">Membrane</keyword>
<dbReference type="GO" id="GO:0016989">
    <property type="term" value="F:sigma factor antagonist activity"/>
    <property type="evidence" value="ECO:0007669"/>
    <property type="project" value="InterPro"/>
</dbReference>
<dbReference type="InterPro" id="IPR005572">
    <property type="entry name" value="Anti-sigma_E_RseA_N"/>
</dbReference>
<keyword evidence="12" id="KW-1185">Reference proteome</keyword>
<dbReference type="KEGG" id="bgj:AWC36_01845"/>
<name>A0A0G4JWR3_9GAMM</name>
<proteinExistence type="inferred from homology"/>
<evidence type="ECO:0000256" key="3">
    <source>
        <dbReference type="ARBA" id="ARBA00022475"/>
    </source>
</evidence>
<evidence type="ECO:0000256" key="6">
    <source>
        <dbReference type="ARBA" id="ARBA00023136"/>
    </source>
</evidence>
<dbReference type="PIRSF" id="PIRSF016938">
    <property type="entry name" value="RseA"/>
    <property type="match status" value="1"/>
</dbReference>
<evidence type="ECO:0000313" key="10">
    <source>
        <dbReference type="EMBL" id="CPR17775.1"/>
    </source>
</evidence>
<evidence type="ECO:0000256" key="7">
    <source>
        <dbReference type="PIRNR" id="PIRNR016938"/>
    </source>
</evidence>
<evidence type="ECO:0000313" key="11">
    <source>
        <dbReference type="EMBL" id="RLM22247.1"/>
    </source>
</evidence>
<reference evidence="10" key="1">
    <citation type="submission" date="2015-01" db="EMBL/GenBank/DDBJ databases">
        <authorList>
            <person name="Xiang T."/>
            <person name="Song Y."/>
            <person name="Huang L."/>
            <person name="Wang B."/>
            <person name="Wu P."/>
        </authorList>
    </citation>
    <scope>NUCLEOTIDE SEQUENCE [LARGE SCALE GENOMIC DNA]</scope>
    <source>
        <strain evidence="10">OBR1</strain>
    </source>
</reference>
<dbReference type="Gene3D" id="1.10.10.880">
    <property type="entry name" value="Anti sigma-E protein RseA, N-terminal domain"/>
    <property type="match status" value="1"/>
</dbReference>
<evidence type="ECO:0000256" key="5">
    <source>
        <dbReference type="ARBA" id="ARBA00022989"/>
    </source>
</evidence>
<dbReference type="AlphaFoldDB" id="A0A0G4JWR3"/>
<evidence type="ECO:0000259" key="9">
    <source>
        <dbReference type="Pfam" id="PF03873"/>
    </source>
</evidence>
<dbReference type="Proteomes" id="UP000044377">
    <property type="component" value="Unassembled WGS sequence"/>
</dbReference>
<evidence type="ECO:0000313" key="13">
    <source>
        <dbReference type="Proteomes" id="UP000285972"/>
    </source>
</evidence>
<evidence type="ECO:0000256" key="2">
    <source>
        <dbReference type="ARBA" id="ARBA00005837"/>
    </source>
</evidence>
<dbReference type="InterPro" id="IPR005573">
    <property type="entry name" value="Anti-sigma_E_RseA_C"/>
</dbReference>